<dbReference type="AlphaFoldDB" id="A0AAW2ZM00"/>
<keyword evidence="2" id="KW-1185">Reference proteome</keyword>
<protein>
    <submittedName>
        <fullName evidence="1">Leucine tRS</fullName>
    </submittedName>
</protein>
<evidence type="ECO:0000313" key="2">
    <source>
        <dbReference type="Proteomes" id="UP001431209"/>
    </source>
</evidence>
<accession>A0AAW2ZM00</accession>
<dbReference type="Proteomes" id="UP001431209">
    <property type="component" value="Unassembled WGS sequence"/>
</dbReference>
<organism evidence="1 2">
    <name type="scientific">Acrasis kona</name>
    <dbReference type="NCBI Taxonomy" id="1008807"/>
    <lineage>
        <taxon>Eukaryota</taxon>
        <taxon>Discoba</taxon>
        <taxon>Heterolobosea</taxon>
        <taxon>Tetramitia</taxon>
        <taxon>Eutetramitia</taxon>
        <taxon>Acrasidae</taxon>
        <taxon>Acrasis</taxon>
    </lineage>
</organism>
<dbReference type="EMBL" id="JAOPGA020001603">
    <property type="protein sequence ID" value="KAL0489810.1"/>
    <property type="molecule type" value="Genomic_DNA"/>
</dbReference>
<evidence type="ECO:0000313" key="1">
    <source>
        <dbReference type="EMBL" id="KAL0489810.1"/>
    </source>
</evidence>
<sequence>MVQNSITANNTRATEPTIPLAREPLVQNNGSITNIVDEPVIGSVIQKQNLQVVHKPVVQEIHQQKIIELEKQNIFNSVQQDTIFEHATAQTQYEEVGNAGIESQLSQLNVAQQPFITHQSGQLNESSQGEVVAQIIHQDNIEHHVQPVITEVREQNIVQEVLHPVVRKVNEETIIREINNNNNNTLDDNVYYSFTPEVVQLEHSNDANHFNQPTSITTTNHQSINARKHKHHQHLKTAPVITGKVMTSSNLTGQPLTTNTMQPMIVNQPVTVFNPDVQPIDGVTFVYQQ</sequence>
<gene>
    <name evidence="1" type="ORF">AKO1_009280</name>
</gene>
<reference evidence="1 2" key="1">
    <citation type="submission" date="2024-03" db="EMBL/GenBank/DDBJ databases">
        <title>The Acrasis kona genome and developmental transcriptomes reveal deep origins of eukaryotic multicellular pathways.</title>
        <authorList>
            <person name="Sheikh S."/>
            <person name="Fu C.-J."/>
            <person name="Brown M.W."/>
            <person name="Baldauf S.L."/>
        </authorList>
    </citation>
    <scope>NUCLEOTIDE SEQUENCE [LARGE SCALE GENOMIC DNA]</scope>
    <source>
        <strain evidence="1 2">ATCC MYA-3509</strain>
    </source>
</reference>
<name>A0AAW2ZM00_9EUKA</name>
<proteinExistence type="predicted"/>
<comment type="caution">
    <text evidence="1">The sequence shown here is derived from an EMBL/GenBank/DDBJ whole genome shotgun (WGS) entry which is preliminary data.</text>
</comment>